<evidence type="ECO:0000256" key="4">
    <source>
        <dbReference type="ARBA" id="ARBA00023136"/>
    </source>
</evidence>
<feature type="compositionally biased region" description="Polar residues" evidence="5">
    <location>
        <begin position="539"/>
        <end position="554"/>
    </location>
</feature>
<feature type="compositionally biased region" description="Gly residues" evidence="5">
    <location>
        <begin position="353"/>
        <end position="363"/>
    </location>
</feature>
<dbReference type="Gene3D" id="1.20.1070.10">
    <property type="entry name" value="Rhodopsin 7-helix transmembrane proteins"/>
    <property type="match status" value="2"/>
</dbReference>
<feature type="transmembrane region" description="Helical" evidence="6">
    <location>
        <begin position="422"/>
        <end position="441"/>
    </location>
</feature>
<feature type="compositionally biased region" description="Polar residues" evidence="5">
    <location>
        <begin position="510"/>
        <end position="520"/>
    </location>
</feature>
<protein>
    <recommendedName>
        <fullName evidence="7">G-protein coupled receptors family 2 profile 2 domain-containing protein</fullName>
    </recommendedName>
</protein>
<dbReference type="Pfam" id="PF00002">
    <property type="entry name" value="7tm_2"/>
    <property type="match status" value="1"/>
</dbReference>
<evidence type="ECO:0000256" key="5">
    <source>
        <dbReference type="SAM" id="MobiDB-lite"/>
    </source>
</evidence>
<dbReference type="RefSeq" id="XP_062641602.1">
    <property type="nucleotide sequence ID" value="XM_062778939.1"/>
</dbReference>
<dbReference type="PANTHER" id="PTHR23112">
    <property type="entry name" value="G PROTEIN-COUPLED RECEPTOR 157-RELATED"/>
    <property type="match status" value="1"/>
</dbReference>
<reference evidence="8" key="1">
    <citation type="journal article" date="2023" name="Mol. Phylogenet. Evol.">
        <title>Genome-scale phylogeny and comparative genomics of the fungal order Sordariales.</title>
        <authorList>
            <person name="Hensen N."/>
            <person name="Bonometti L."/>
            <person name="Westerberg I."/>
            <person name="Brannstrom I.O."/>
            <person name="Guillou S."/>
            <person name="Cros-Aarteil S."/>
            <person name="Calhoun S."/>
            <person name="Haridas S."/>
            <person name="Kuo A."/>
            <person name="Mondo S."/>
            <person name="Pangilinan J."/>
            <person name="Riley R."/>
            <person name="LaButti K."/>
            <person name="Andreopoulos B."/>
            <person name="Lipzen A."/>
            <person name="Chen C."/>
            <person name="Yan M."/>
            <person name="Daum C."/>
            <person name="Ng V."/>
            <person name="Clum A."/>
            <person name="Steindorff A."/>
            <person name="Ohm R.A."/>
            <person name="Martin F."/>
            <person name="Silar P."/>
            <person name="Natvig D.O."/>
            <person name="Lalanne C."/>
            <person name="Gautier V."/>
            <person name="Ament-Velasquez S.L."/>
            <person name="Kruys A."/>
            <person name="Hutchinson M.I."/>
            <person name="Powell A.J."/>
            <person name="Barry K."/>
            <person name="Miller A.N."/>
            <person name="Grigoriev I.V."/>
            <person name="Debuchy R."/>
            <person name="Gladieux P."/>
            <person name="Hiltunen Thoren M."/>
            <person name="Johannesson H."/>
        </authorList>
    </citation>
    <scope>NUCLEOTIDE SEQUENCE</scope>
    <source>
        <strain evidence="8">CBS 141.50</strain>
    </source>
</reference>
<gene>
    <name evidence="8" type="ORF">C8A04DRAFT_24031</name>
</gene>
<keyword evidence="2 6" id="KW-0812">Transmembrane</keyword>
<proteinExistence type="predicted"/>
<feature type="domain" description="G-protein coupled receptors family 2 profile 2" evidence="7">
    <location>
        <begin position="14"/>
        <end position="200"/>
    </location>
</feature>
<dbReference type="PANTHER" id="PTHR23112:SF22">
    <property type="entry name" value="G-PROTEIN COUPLED RECEPTOR"/>
    <property type="match status" value="1"/>
</dbReference>
<dbReference type="GO" id="GO:0007166">
    <property type="term" value="P:cell surface receptor signaling pathway"/>
    <property type="evidence" value="ECO:0007669"/>
    <property type="project" value="InterPro"/>
</dbReference>
<accession>A0AAN6VDQ4</accession>
<dbReference type="InterPro" id="IPR000832">
    <property type="entry name" value="GPCR_2_secretin-like"/>
</dbReference>
<dbReference type="AlphaFoldDB" id="A0AAN6VDQ4"/>
<feature type="region of interest" description="Disordered" evidence="5">
    <location>
        <begin position="243"/>
        <end position="303"/>
    </location>
</feature>
<dbReference type="PROSITE" id="PS50261">
    <property type="entry name" value="G_PROTEIN_RECEP_F2_4"/>
    <property type="match status" value="1"/>
</dbReference>
<organism evidence="8 9">
    <name type="scientific">Dichotomopilus funicola</name>
    <dbReference type="NCBI Taxonomy" id="1934379"/>
    <lineage>
        <taxon>Eukaryota</taxon>
        <taxon>Fungi</taxon>
        <taxon>Dikarya</taxon>
        <taxon>Ascomycota</taxon>
        <taxon>Pezizomycotina</taxon>
        <taxon>Sordariomycetes</taxon>
        <taxon>Sordariomycetidae</taxon>
        <taxon>Sordariales</taxon>
        <taxon>Chaetomiaceae</taxon>
        <taxon>Dichotomopilus</taxon>
    </lineage>
</organism>
<feature type="transmembrane region" description="Helical" evidence="6">
    <location>
        <begin position="380"/>
        <end position="402"/>
    </location>
</feature>
<evidence type="ECO:0000256" key="6">
    <source>
        <dbReference type="SAM" id="Phobius"/>
    </source>
</evidence>
<comment type="caution">
    <text evidence="8">The sequence shown here is derived from an EMBL/GenBank/DDBJ whole genome shotgun (WGS) entry which is preliminary data.</text>
</comment>
<evidence type="ECO:0000313" key="9">
    <source>
        <dbReference type="Proteomes" id="UP001302676"/>
    </source>
</evidence>
<feature type="compositionally biased region" description="Low complexity" evidence="5">
    <location>
        <begin position="282"/>
        <end position="302"/>
    </location>
</feature>
<feature type="transmembrane region" description="Helical" evidence="6">
    <location>
        <begin position="26"/>
        <end position="45"/>
    </location>
</feature>
<dbReference type="Proteomes" id="UP001302676">
    <property type="component" value="Unassembled WGS sequence"/>
</dbReference>
<keyword evidence="4 6" id="KW-0472">Membrane</keyword>
<sequence>MTNAAAASGKPSDTEIFSTIERATSVFSILGCMVVITTFSVSRAFHKPINRLVFYATFGNLMTNVATLIGGSFINDINHAGCQLQAFLIQLFMPADAFWMLAMAVNVHLTFYQKFDARQLRRMEIPYLLLCYGIPFIVALSLIFISTPEKGRMYGNATLWCWITPQWDIFRIAIFYGPVWVVILITFFIYIRAGREIYNKHKQLKEFSTSHHDPEPAHGTDDPFSSTKTTEVYVTTEVIDKGLDMGPLGGHERRLSTPEKPSNAAYSVHISSNRPGDFYGESGDTTTNDRNSNGNGNDTNSNKVLTGKVQTIITAGNRNHGGGGATLTRSTTNSNNSHLGGKLQTMSSTTGTSVGGGNSGPGHNGNNQLRRRAAYEANNATWSYTKCALLFFFAMLVTWIPSSANRVYSVVHPGEASLALEYMSAFVLPLQGFWNAIIYCVTSWGACKMLWADARTWCSSVGTSRGRTNAHELGGVGAGAAAGGVGGGAGLPGGGVGLHLGRSGFHMMGNSRSGSKASGSRHSKSYESESMTDLAGSRPPSSTYPITGSSKMEV</sequence>
<dbReference type="GeneID" id="87815552"/>
<evidence type="ECO:0000259" key="7">
    <source>
        <dbReference type="PROSITE" id="PS50261"/>
    </source>
</evidence>
<dbReference type="GO" id="GO:0004930">
    <property type="term" value="F:G protein-coupled receptor activity"/>
    <property type="evidence" value="ECO:0007669"/>
    <property type="project" value="InterPro"/>
</dbReference>
<dbReference type="GO" id="GO:0005886">
    <property type="term" value="C:plasma membrane"/>
    <property type="evidence" value="ECO:0007669"/>
    <property type="project" value="TreeGrafter"/>
</dbReference>
<feature type="compositionally biased region" description="Low complexity" evidence="5">
    <location>
        <begin position="328"/>
        <end position="337"/>
    </location>
</feature>
<dbReference type="InterPro" id="IPR017981">
    <property type="entry name" value="GPCR_2-like_7TM"/>
</dbReference>
<evidence type="ECO:0000256" key="1">
    <source>
        <dbReference type="ARBA" id="ARBA00004141"/>
    </source>
</evidence>
<dbReference type="SUPFAM" id="SSF81321">
    <property type="entry name" value="Family A G protein-coupled receptor-like"/>
    <property type="match status" value="1"/>
</dbReference>
<feature type="region of interest" description="Disordered" evidence="5">
    <location>
        <begin position="510"/>
        <end position="554"/>
    </location>
</feature>
<feature type="transmembrane region" description="Helical" evidence="6">
    <location>
        <begin position="169"/>
        <end position="191"/>
    </location>
</feature>
<feature type="transmembrane region" description="Helical" evidence="6">
    <location>
        <begin position="127"/>
        <end position="145"/>
    </location>
</feature>
<feature type="transmembrane region" description="Helical" evidence="6">
    <location>
        <begin position="52"/>
        <end position="74"/>
    </location>
</feature>
<comment type="subcellular location">
    <subcellularLocation>
        <location evidence="1">Membrane</location>
        <topology evidence="1">Multi-pass membrane protein</topology>
    </subcellularLocation>
</comment>
<name>A0AAN6VDQ4_9PEZI</name>
<evidence type="ECO:0000313" key="8">
    <source>
        <dbReference type="EMBL" id="KAK4148231.1"/>
    </source>
</evidence>
<feature type="transmembrane region" description="Helical" evidence="6">
    <location>
        <begin position="86"/>
        <end position="107"/>
    </location>
</feature>
<evidence type="ECO:0000256" key="2">
    <source>
        <dbReference type="ARBA" id="ARBA00022692"/>
    </source>
</evidence>
<evidence type="ECO:0000256" key="3">
    <source>
        <dbReference type="ARBA" id="ARBA00022989"/>
    </source>
</evidence>
<dbReference type="GO" id="GO:0007189">
    <property type="term" value="P:adenylate cyclase-activating G protein-coupled receptor signaling pathway"/>
    <property type="evidence" value="ECO:0007669"/>
    <property type="project" value="TreeGrafter"/>
</dbReference>
<feature type="region of interest" description="Disordered" evidence="5">
    <location>
        <begin position="315"/>
        <end position="368"/>
    </location>
</feature>
<reference evidence="8" key="2">
    <citation type="submission" date="2023-05" db="EMBL/GenBank/DDBJ databases">
        <authorList>
            <consortium name="Lawrence Berkeley National Laboratory"/>
            <person name="Steindorff A."/>
            <person name="Hensen N."/>
            <person name="Bonometti L."/>
            <person name="Westerberg I."/>
            <person name="Brannstrom I.O."/>
            <person name="Guillou S."/>
            <person name="Cros-Aarteil S."/>
            <person name="Calhoun S."/>
            <person name="Haridas S."/>
            <person name="Kuo A."/>
            <person name="Mondo S."/>
            <person name="Pangilinan J."/>
            <person name="Riley R."/>
            <person name="Labutti K."/>
            <person name="Andreopoulos B."/>
            <person name="Lipzen A."/>
            <person name="Chen C."/>
            <person name="Yanf M."/>
            <person name="Daum C."/>
            <person name="Ng V."/>
            <person name="Clum A."/>
            <person name="Ohm R."/>
            <person name="Martin F."/>
            <person name="Silar P."/>
            <person name="Natvig D."/>
            <person name="Lalanne C."/>
            <person name="Gautier V."/>
            <person name="Ament-Velasquez S.L."/>
            <person name="Kruys A."/>
            <person name="Hutchinson M.I."/>
            <person name="Powell A.J."/>
            <person name="Barry K."/>
            <person name="Miller A.N."/>
            <person name="Grigoriev I.V."/>
            <person name="Debuchy R."/>
            <person name="Gladieux P."/>
            <person name="Thoren M.H."/>
            <person name="Johannesson H."/>
        </authorList>
    </citation>
    <scope>NUCLEOTIDE SEQUENCE</scope>
    <source>
        <strain evidence="8">CBS 141.50</strain>
    </source>
</reference>
<keyword evidence="3 6" id="KW-1133">Transmembrane helix</keyword>
<dbReference type="CDD" id="cd13952">
    <property type="entry name" value="7tm_classB"/>
    <property type="match status" value="1"/>
</dbReference>
<keyword evidence="9" id="KW-1185">Reference proteome</keyword>
<dbReference type="EMBL" id="MU853554">
    <property type="protein sequence ID" value="KAK4148231.1"/>
    <property type="molecule type" value="Genomic_DNA"/>
</dbReference>